<accession>A0A7X4GMJ7</accession>
<dbReference type="InterPro" id="IPR026588">
    <property type="entry name" value="Choice_anch_A"/>
</dbReference>
<reference evidence="3 4" key="1">
    <citation type="submission" date="2019-12" db="EMBL/GenBank/DDBJ databases">
        <title>Novel species isolated from a subtropical stream in China.</title>
        <authorList>
            <person name="Lu H."/>
        </authorList>
    </citation>
    <scope>NUCLEOTIDE SEQUENCE [LARGE SCALE GENOMIC DNA]</scope>
    <source>
        <strain evidence="3 4">FT55W</strain>
    </source>
</reference>
<organism evidence="3 4">
    <name type="scientific">Duganella rivi</name>
    <dbReference type="NCBI Taxonomy" id="2666083"/>
    <lineage>
        <taxon>Bacteria</taxon>
        <taxon>Pseudomonadati</taxon>
        <taxon>Pseudomonadota</taxon>
        <taxon>Betaproteobacteria</taxon>
        <taxon>Burkholderiales</taxon>
        <taxon>Oxalobacteraceae</taxon>
        <taxon>Telluria group</taxon>
        <taxon>Duganella</taxon>
    </lineage>
</organism>
<dbReference type="AlphaFoldDB" id="A0A7X4GMJ7"/>
<protein>
    <submittedName>
        <fullName evidence="3">Choice-of-anchor A family protein</fullName>
    </submittedName>
</protein>
<name>A0A7X4GMJ7_9BURK</name>
<dbReference type="NCBIfam" id="TIGR02595">
    <property type="entry name" value="PEP_CTERM"/>
    <property type="match status" value="1"/>
</dbReference>
<evidence type="ECO:0000313" key="4">
    <source>
        <dbReference type="Proteomes" id="UP000450012"/>
    </source>
</evidence>
<evidence type="ECO:0000259" key="1">
    <source>
        <dbReference type="Pfam" id="PF07589"/>
    </source>
</evidence>
<keyword evidence="4" id="KW-1185">Reference proteome</keyword>
<evidence type="ECO:0000259" key="2">
    <source>
        <dbReference type="Pfam" id="PF20597"/>
    </source>
</evidence>
<proteinExistence type="predicted"/>
<dbReference type="NCBIfam" id="TIGR04215">
    <property type="entry name" value="choice_anch_A"/>
    <property type="match status" value="1"/>
</dbReference>
<dbReference type="Pfam" id="PF07589">
    <property type="entry name" value="PEP-CTERM"/>
    <property type="match status" value="1"/>
</dbReference>
<evidence type="ECO:0000313" key="3">
    <source>
        <dbReference type="EMBL" id="MYM65779.1"/>
    </source>
</evidence>
<comment type="caution">
    <text evidence="3">The sequence shown here is derived from an EMBL/GenBank/DDBJ whole genome shotgun (WGS) entry which is preliminary data.</text>
</comment>
<gene>
    <name evidence="3" type="ORF">GTP45_02885</name>
</gene>
<dbReference type="Pfam" id="PF20597">
    <property type="entry name" value="pAdhesive_15"/>
    <property type="match status" value="1"/>
</dbReference>
<feature type="domain" description="Choice-of-anchor A" evidence="2">
    <location>
        <begin position="2"/>
        <end position="295"/>
    </location>
</feature>
<feature type="domain" description="Ice-binding protein C-terminal" evidence="1">
    <location>
        <begin position="305"/>
        <end position="328"/>
    </location>
</feature>
<dbReference type="EMBL" id="WWCK01000001">
    <property type="protein sequence ID" value="MYM65779.1"/>
    <property type="molecule type" value="Genomic_DNA"/>
</dbReference>
<dbReference type="InterPro" id="IPR013424">
    <property type="entry name" value="Ice-binding_C"/>
</dbReference>
<sequence length="331" mass="34363">MLQQFNVVVTGSSTSTSHVQGRAFIGGTANGGEYMQLSAGVPASNYAGLTVGGSADNIKVDNKGGAVIGGSLTANNTTINGDAYVGGSSTNAHYTNGDVWINGAADNVQFGGLIHAASYNNINLNGKILNAPTSTMQSTLAASTSTDFSSVLKGLSSQLAALKNSNGASVAFAKQDKDVTFNFTGTGSVAVFDLTEYDTRIFTGSLVDFHFNLGSATTVIFNTDNTTLNLNANFNNGSNLGSKLIWNFTGENTAVTIGNTMAGQVLVADGSFRNNNGNVDGGVYAKTLYQYGEIHQQTFTGTLPAVPEPGTYAMLLAGLGLMGFMKRRFRA</sequence>
<dbReference type="Proteomes" id="UP000450012">
    <property type="component" value="Unassembled WGS sequence"/>
</dbReference>